<evidence type="ECO:0000256" key="5">
    <source>
        <dbReference type="ARBA" id="ARBA00022989"/>
    </source>
</evidence>
<name>A0A0C9S6Z1_9CONI</name>
<dbReference type="InterPro" id="IPR051103">
    <property type="entry name" value="Plant_metabolite_P450s"/>
</dbReference>
<keyword evidence="9" id="KW-0560">Oxidoreductase</keyword>
<dbReference type="GO" id="GO:0020037">
    <property type="term" value="F:heme binding"/>
    <property type="evidence" value="ECO:0007669"/>
    <property type="project" value="InterPro"/>
</dbReference>
<dbReference type="InterPro" id="IPR017972">
    <property type="entry name" value="Cyt_P450_CS"/>
</dbReference>
<dbReference type="GO" id="GO:0005506">
    <property type="term" value="F:iron ion binding"/>
    <property type="evidence" value="ECO:0007669"/>
    <property type="project" value="InterPro"/>
</dbReference>
<evidence type="ECO:0000256" key="1">
    <source>
        <dbReference type="ARBA" id="ARBA00004167"/>
    </source>
</evidence>
<dbReference type="UniPathway" id="UPA00842"/>
<accession>A0A0C9S6Z1</accession>
<organism evidence="10">
    <name type="scientific">Wollemia nobilis</name>
    <dbReference type="NCBI Taxonomy" id="56998"/>
    <lineage>
        <taxon>Eukaryota</taxon>
        <taxon>Viridiplantae</taxon>
        <taxon>Streptophyta</taxon>
        <taxon>Embryophyta</taxon>
        <taxon>Tracheophyta</taxon>
        <taxon>Spermatophyta</taxon>
        <taxon>Pinopsida</taxon>
        <taxon>Pinidae</taxon>
        <taxon>Conifers II</taxon>
        <taxon>Araucariales</taxon>
        <taxon>Araucariaceae</taxon>
        <taxon>Wollemia</taxon>
    </lineage>
</organism>
<evidence type="ECO:0000256" key="2">
    <source>
        <dbReference type="ARBA" id="ARBA00005122"/>
    </source>
</evidence>
<reference evidence="10" key="1">
    <citation type="submission" date="2015-02" db="EMBL/GenBank/DDBJ databases">
        <title>A transcriptome of Wollemia nobilis - a relic of Gondwana.</title>
        <authorList>
            <person name="Chia J.Y."/>
            <person name="Leong Y.S."/>
            <person name="Abdul Karim S."/>
            <person name="Wan Azmi N."/>
            <person name="Hercus R."/>
            <person name="Croft L."/>
        </authorList>
    </citation>
    <scope>NUCLEOTIDE SEQUENCE</scope>
    <source>
        <strain evidence="10">MaeBrown</strain>
        <tissue evidence="10">Leaf</tissue>
    </source>
</reference>
<keyword evidence="8 9" id="KW-0408">Iron</keyword>
<evidence type="ECO:0000256" key="6">
    <source>
        <dbReference type="ARBA" id="ARBA00023059"/>
    </source>
</evidence>
<dbReference type="InterPro" id="IPR001128">
    <property type="entry name" value="Cyt_P450"/>
</dbReference>
<dbReference type="GO" id="GO:0042617">
    <property type="term" value="P:paclitaxel biosynthetic process"/>
    <property type="evidence" value="ECO:0007669"/>
    <property type="project" value="UniProtKB-UniPathway"/>
</dbReference>
<dbReference type="InterPro" id="IPR036396">
    <property type="entry name" value="Cyt_P450_sf"/>
</dbReference>
<comment type="similarity">
    <text evidence="9">Belongs to the cytochrome P450 family.</text>
</comment>
<keyword evidence="3" id="KW-0812">Transmembrane</keyword>
<evidence type="ECO:0000256" key="7">
    <source>
        <dbReference type="ARBA" id="ARBA00023136"/>
    </source>
</evidence>
<dbReference type="PRINTS" id="PR00385">
    <property type="entry name" value="P450"/>
</dbReference>
<keyword evidence="5" id="KW-1133">Transmembrane helix</keyword>
<dbReference type="SUPFAM" id="SSF48264">
    <property type="entry name" value="Cytochrome P450"/>
    <property type="match status" value="1"/>
</dbReference>
<dbReference type="PRINTS" id="PR00463">
    <property type="entry name" value="EP450I"/>
</dbReference>
<protein>
    <submittedName>
        <fullName evidence="10">TSA: Wollemia nobilis Ref_Wollemi_Transcript_14115_1857 transcribed RNA sequence</fullName>
    </submittedName>
</protein>
<keyword evidence="8 9" id="KW-0349">Heme</keyword>
<dbReference type="GO" id="GO:0016709">
    <property type="term" value="F:oxidoreductase activity, acting on paired donors, with incorporation or reduction of molecular oxygen, NAD(P)H as one donor, and incorporation of one atom of oxygen"/>
    <property type="evidence" value="ECO:0007669"/>
    <property type="project" value="TreeGrafter"/>
</dbReference>
<dbReference type="PANTHER" id="PTHR24298:SF800">
    <property type="entry name" value="CYTOCHROME P450 89A2-RELATED"/>
    <property type="match status" value="1"/>
</dbReference>
<dbReference type="EMBL" id="GCHU01014034">
    <property type="protein sequence ID" value="JAG86868.1"/>
    <property type="molecule type" value="Transcribed_RNA"/>
</dbReference>
<keyword evidence="6" id="KW-0876">Taxol biosynthesis</keyword>
<dbReference type="PROSITE" id="PS00086">
    <property type="entry name" value="CYTOCHROME_P450"/>
    <property type="match status" value="1"/>
</dbReference>
<keyword evidence="7" id="KW-0472">Membrane</keyword>
<evidence type="ECO:0000256" key="8">
    <source>
        <dbReference type="PIRSR" id="PIRSR602401-1"/>
    </source>
</evidence>
<keyword evidence="4 8" id="KW-0479">Metal-binding</keyword>
<keyword evidence="9" id="KW-0503">Monooxygenase</keyword>
<evidence type="ECO:0000256" key="4">
    <source>
        <dbReference type="ARBA" id="ARBA00022723"/>
    </source>
</evidence>
<evidence type="ECO:0000256" key="9">
    <source>
        <dbReference type="RuleBase" id="RU000461"/>
    </source>
</evidence>
<dbReference type="PANTHER" id="PTHR24298">
    <property type="entry name" value="FLAVONOID 3'-MONOOXYGENASE-RELATED"/>
    <property type="match status" value="1"/>
</dbReference>
<sequence length="258" mass="28793">MMAIRQKQLETLVPLIERRRTALAEGKADDCRAYVDSLLSVTVDGGRHLTENELVTLCSEFINGGTDTTSTTMQWLMANLVKHPHIQAKLYDEIVVVAGKEKPVEDDDLSRMPYLEAVVKETLRRHPPGMFVLPHAVTEACALGGYVIPAGATVNFCVGEMGNDPRVWENPADFVPERFLGVDVDMTGSKEIKMMPFGAGRRICPGWGLAILHMELIVGRLVQKFKWECKPGETVELDEKQEFTTVMKNPLQAVVKER</sequence>
<feature type="binding site" description="axial binding residue" evidence="8">
    <location>
        <position position="204"/>
    </location>
    <ligand>
        <name>heme</name>
        <dbReference type="ChEBI" id="CHEBI:30413"/>
    </ligand>
    <ligandPart>
        <name>Fe</name>
        <dbReference type="ChEBI" id="CHEBI:18248"/>
    </ligandPart>
</feature>
<comment type="pathway">
    <text evidence="2">Alkaloid biosynthesis; taxol biosynthesis.</text>
</comment>
<dbReference type="Pfam" id="PF00067">
    <property type="entry name" value="p450"/>
    <property type="match status" value="1"/>
</dbReference>
<comment type="cofactor">
    <cofactor evidence="8">
        <name>heme</name>
        <dbReference type="ChEBI" id="CHEBI:30413"/>
    </cofactor>
</comment>
<evidence type="ECO:0000313" key="10">
    <source>
        <dbReference type="EMBL" id="JAG86868.1"/>
    </source>
</evidence>
<dbReference type="AlphaFoldDB" id="A0A0C9S6Z1"/>
<evidence type="ECO:0000256" key="3">
    <source>
        <dbReference type="ARBA" id="ARBA00022692"/>
    </source>
</evidence>
<comment type="subcellular location">
    <subcellularLocation>
        <location evidence="1">Membrane</location>
        <topology evidence="1">Single-pass membrane protein</topology>
    </subcellularLocation>
</comment>
<dbReference type="GO" id="GO:0016020">
    <property type="term" value="C:membrane"/>
    <property type="evidence" value="ECO:0007669"/>
    <property type="project" value="UniProtKB-SubCell"/>
</dbReference>
<proteinExistence type="inferred from homology"/>
<dbReference type="InterPro" id="IPR002401">
    <property type="entry name" value="Cyt_P450_E_grp-I"/>
</dbReference>
<dbReference type="Gene3D" id="1.10.630.10">
    <property type="entry name" value="Cytochrome P450"/>
    <property type="match status" value="1"/>
</dbReference>